<proteinExistence type="predicted"/>
<dbReference type="PANTHER" id="PTHR13177">
    <property type="entry name" value="DEATH-ASSOCIATED PROTEIN 1"/>
    <property type="match status" value="1"/>
</dbReference>
<dbReference type="GO" id="GO:0010507">
    <property type="term" value="P:negative regulation of autophagy"/>
    <property type="evidence" value="ECO:0007669"/>
    <property type="project" value="TreeGrafter"/>
</dbReference>
<sequence>MADAQEESDLLAGHPPAVKVAGGMRIVQHKHEKGDNQSREEKKEQEEEYGTVEAKADKHHQSLLLAGAVTKGDKDFPPAAVKSYHEKPLPTHDNRPPPNKAQIIQQPR</sequence>
<dbReference type="Pfam" id="PF15228">
    <property type="entry name" value="DAP"/>
    <property type="match status" value="1"/>
</dbReference>
<feature type="compositionally biased region" description="Basic and acidic residues" evidence="1">
    <location>
        <begin position="32"/>
        <end position="45"/>
    </location>
</feature>
<reference evidence="3" key="1">
    <citation type="submission" date="2025-08" db="UniProtKB">
        <authorList>
            <consortium name="RefSeq"/>
        </authorList>
    </citation>
    <scope>IDENTIFICATION</scope>
    <source>
        <tissue evidence="3">Whole sample</tissue>
    </source>
</reference>
<dbReference type="KEGG" id="cvn:111126292"/>
<dbReference type="AlphaFoldDB" id="A0A8B8DEZ5"/>
<feature type="region of interest" description="Disordered" evidence="1">
    <location>
        <begin position="1"/>
        <end position="108"/>
    </location>
</feature>
<dbReference type="PANTHER" id="PTHR13177:SF4">
    <property type="entry name" value="GEO09647P1"/>
    <property type="match status" value="1"/>
</dbReference>
<organism evidence="2 3">
    <name type="scientific">Crassostrea virginica</name>
    <name type="common">Eastern oyster</name>
    <dbReference type="NCBI Taxonomy" id="6565"/>
    <lineage>
        <taxon>Eukaryota</taxon>
        <taxon>Metazoa</taxon>
        <taxon>Spiralia</taxon>
        <taxon>Lophotrochozoa</taxon>
        <taxon>Mollusca</taxon>
        <taxon>Bivalvia</taxon>
        <taxon>Autobranchia</taxon>
        <taxon>Pteriomorphia</taxon>
        <taxon>Ostreida</taxon>
        <taxon>Ostreoidea</taxon>
        <taxon>Ostreidae</taxon>
        <taxon>Crassostrea</taxon>
    </lineage>
</organism>
<evidence type="ECO:0000313" key="2">
    <source>
        <dbReference type="Proteomes" id="UP000694844"/>
    </source>
</evidence>
<dbReference type="Proteomes" id="UP000694844">
    <property type="component" value="Chromosome 3"/>
</dbReference>
<dbReference type="RefSeq" id="XP_022326518.1">
    <property type="nucleotide sequence ID" value="XM_022470810.1"/>
</dbReference>
<dbReference type="GO" id="GO:0034198">
    <property type="term" value="P:cellular response to amino acid starvation"/>
    <property type="evidence" value="ECO:0007669"/>
    <property type="project" value="TreeGrafter"/>
</dbReference>
<keyword evidence="2" id="KW-1185">Reference proteome</keyword>
<dbReference type="GO" id="GO:0070513">
    <property type="term" value="F:death domain binding"/>
    <property type="evidence" value="ECO:0007669"/>
    <property type="project" value="TreeGrafter"/>
</dbReference>
<evidence type="ECO:0000256" key="1">
    <source>
        <dbReference type="SAM" id="MobiDB-lite"/>
    </source>
</evidence>
<accession>A0A8B8DEZ5</accession>
<feature type="compositionally biased region" description="Basic and acidic residues" evidence="1">
    <location>
        <begin position="83"/>
        <end position="95"/>
    </location>
</feature>
<dbReference type="OrthoDB" id="5973225at2759"/>
<evidence type="ECO:0000313" key="3">
    <source>
        <dbReference type="RefSeq" id="XP_022326518.1"/>
    </source>
</evidence>
<protein>
    <submittedName>
        <fullName evidence="3">Death-associated protein 1-like</fullName>
    </submittedName>
</protein>
<dbReference type="GeneID" id="111126292"/>
<gene>
    <name evidence="3" type="primary">LOC111126292</name>
</gene>
<dbReference type="InterPro" id="IPR024130">
    <property type="entry name" value="DAP1/DAPL1"/>
</dbReference>
<name>A0A8B8DEZ5_CRAVI</name>
<dbReference type="GO" id="GO:0097190">
    <property type="term" value="P:apoptotic signaling pathway"/>
    <property type="evidence" value="ECO:0007669"/>
    <property type="project" value="TreeGrafter"/>
</dbReference>